<keyword evidence="1" id="KW-0217">Developmental protein</keyword>
<dbReference type="PANTHER" id="PTHR11267:SF32">
    <property type="entry name" value="MAX GENE-ASSOCIATED PROTEIN"/>
    <property type="match status" value="1"/>
</dbReference>
<comment type="caution">
    <text evidence="6">Lacks conserved residue(s) required for the propagation of feature annotation.</text>
</comment>
<dbReference type="Proteomes" id="UP000264820">
    <property type="component" value="Unplaced"/>
</dbReference>
<dbReference type="GeneTree" id="ENSGT00940000156269"/>
<dbReference type="InterPro" id="IPR001699">
    <property type="entry name" value="TF_T-box"/>
</dbReference>
<evidence type="ECO:0000256" key="1">
    <source>
        <dbReference type="ARBA" id="ARBA00022473"/>
    </source>
</evidence>
<sequence>SRRSTNPTEFVSGSTRCRRLSDDNAGDGDDGPGGTTTSDRRRRGFDMQSGPSCSKRAPSKPPRGAILTPESTCRGIQVTLDNNNMWNEFFRCKTEMILTKQGSRMFPYCRFRISGLQPSEKYVLMMDIQLVDQSRYTWTGSSWQMAGKAEHHVTNSPFTHPESPATGHHWMQNPVSFYKLKLTGNAADQEGNVILHPMHRYIPRFHVVQTDKAAKDIKLNASNVATFTFQQTEFMAVTAYQNCQFAQLKVDCNPFAKGLREDGVGSRGLKLKSNQDGAAATGPQQAPKKSLKSLLANHKARTCLDTKSSGVTCVQEASPGSLLPASFTGVPLVAFRNSSQRSIPLSCPDPFRFPNCRSSQFSRERTASAFPGRTVSPRTAVDPVTNVFLFGRWRSVPDAFHCGLSALFFDGGASRNGSGVSEYRFADPSLSG</sequence>
<dbReference type="Gene3D" id="2.60.40.820">
    <property type="entry name" value="Transcription factor, T-box"/>
    <property type="match status" value="1"/>
</dbReference>
<dbReference type="GO" id="GO:0000978">
    <property type="term" value="F:RNA polymerase II cis-regulatory region sequence-specific DNA binding"/>
    <property type="evidence" value="ECO:0007669"/>
    <property type="project" value="InterPro"/>
</dbReference>
<comment type="subcellular location">
    <subcellularLocation>
        <location evidence="6">Nucleus</location>
    </subcellularLocation>
</comment>
<keyword evidence="2" id="KW-0805">Transcription regulation</keyword>
<accession>A0A3Q3DPF6</accession>
<organism evidence="9 10">
    <name type="scientific">Hippocampus comes</name>
    <name type="common">Tiger tail seahorse</name>
    <dbReference type="NCBI Taxonomy" id="109280"/>
    <lineage>
        <taxon>Eukaryota</taxon>
        <taxon>Metazoa</taxon>
        <taxon>Chordata</taxon>
        <taxon>Craniata</taxon>
        <taxon>Vertebrata</taxon>
        <taxon>Euteleostomi</taxon>
        <taxon>Actinopterygii</taxon>
        <taxon>Neopterygii</taxon>
        <taxon>Teleostei</taxon>
        <taxon>Neoteleostei</taxon>
        <taxon>Acanthomorphata</taxon>
        <taxon>Syngnathiaria</taxon>
        <taxon>Syngnathiformes</taxon>
        <taxon>Syngnathoidei</taxon>
        <taxon>Syngnathidae</taxon>
        <taxon>Hippocampus</taxon>
    </lineage>
</organism>
<dbReference type="CDD" id="cd20195">
    <property type="entry name" value="T-box_MGA-like"/>
    <property type="match status" value="1"/>
</dbReference>
<dbReference type="GO" id="GO:0000981">
    <property type="term" value="F:DNA-binding transcription factor activity, RNA polymerase II-specific"/>
    <property type="evidence" value="ECO:0007669"/>
    <property type="project" value="TreeGrafter"/>
</dbReference>
<evidence type="ECO:0000256" key="6">
    <source>
        <dbReference type="PROSITE-ProRule" id="PRU00201"/>
    </source>
</evidence>
<dbReference type="PANTHER" id="PTHR11267">
    <property type="entry name" value="T-BOX PROTEIN-RELATED"/>
    <property type="match status" value="1"/>
</dbReference>
<keyword evidence="3 6" id="KW-0238">DNA-binding</keyword>
<dbReference type="Pfam" id="PF00907">
    <property type="entry name" value="T-box"/>
    <property type="match status" value="1"/>
</dbReference>
<reference evidence="9" key="1">
    <citation type="submission" date="2025-08" db="UniProtKB">
        <authorList>
            <consortium name="Ensembl"/>
        </authorList>
    </citation>
    <scope>IDENTIFICATION</scope>
</reference>
<dbReference type="PROSITE" id="PS50252">
    <property type="entry name" value="TBOX_3"/>
    <property type="match status" value="1"/>
</dbReference>
<dbReference type="PRINTS" id="PR00937">
    <property type="entry name" value="TBOX"/>
</dbReference>
<dbReference type="Ensembl" id="ENSHCOT00000014378.1">
    <property type="protein sequence ID" value="ENSHCOP00000017205.1"/>
    <property type="gene ID" value="ENSHCOG00000021141.1"/>
</dbReference>
<dbReference type="SUPFAM" id="SSF49417">
    <property type="entry name" value="p53-like transcription factors"/>
    <property type="match status" value="1"/>
</dbReference>
<protein>
    <recommendedName>
        <fullName evidence="8">T-box domain-containing protein</fullName>
    </recommendedName>
</protein>
<evidence type="ECO:0000256" key="4">
    <source>
        <dbReference type="ARBA" id="ARBA00023163"/>
    </source>
</evidence>
<evidence type="ECO:0000256" key="7">
    <source>
        <dbReference type="SAM" id="MobiDB-lite"/>
    </source>
</evidence>
<dbReference type="GO" id="GO:0001708">
    <property type="term" value="P:cell fate specification"/>
    <property type="evidence" value="ECO:0007669"/>
    <property type="project" value="TreeGrafter"/>
</dbReference>
<dbReference type="InterPro" id="IPR008967">
    <property type="entry name" value="p53-like_TF_DNA-bd_sf"/>
</dbReference>
<keyword evidence="5 6" id="KW-0539">Nucleus</keyword>
<name>A0A3Q3DPF6_HIPCM</name>
<evidence type="ECO:0000256" key="5">
    <source>
        <dbReference type="ARBA" id="ARBA00023242"/>
    </source>
</evidence>
<evidence type="ECO:0000259" key="8">
    <source>
        <dbReference type="PROSITE" id="PS50252"/>
    </source>
</evidence>
<dbReference type="InterPro" id="IPR036960">
    <property type="entry name" value="T-box_sf"/>
</dbReference>
<dbReference type="SMART" id="SM00425">
    <property type="entry name" value="TBOX"/>
    <property type="match status" value="1"/>
</dbReference>
<feature type="compositionally biased region" description="Polar residues" evidence="7">
    <location>
        <begin position="1"/>
        <end position="15"/>
    </location>
</feature>
<dbReference type="FunFam" id="2.60.40.820:FF:000010">
    <property type="entry name" value="T-box transcription factor TBX6"/>
    <property type="match status" value="1"/>
</dbReference>
<keyword evidence="10" id="KW-1185">Reference proteome</keyword>
<evidence type="ECO:0000313" key="9">
    <source>
        <dbReference type="Ensembl" id="ENSHCOP00000017205.1"/>
    </source>
</evidence>
<reference evidence="9" key="2">
    <citation type="submission" date="2025-09" db="UniProtKB">
        <authorList>
            <consortium name="Ensembl"/>
        </authorList>
    </citation>
    <scope>IDENTIFICATION</scope>
</reference>
<evidence type="ECO:0000256" key="2">
    <source>
        <dbReference type="ARBA" id="ARBA00023015"/>
    </source>
</evidence>
<dbReference type="GO" id="GO:0005634">
    <property type="term" value="C:nucleus"/>
    <property type="evidence" value="ECO:0007669"/>
    <property type="project" value="UniProtKB-SubCell"/>
</dbReference>
<dbReference type="STRING" id="109280.ENSHCOP00000017205"/>
<proteinExistence type="predicted"/>
<dbReference type="GO" id="GO:0045893">
    <property type="term" value="P:positive regulation of DNA-templated transcription"/>
    <property type="evidence" value="ECO:0007669"/>
    <property type="project" value="InterPro"/>
</dbReference>
<feature type="domain" description="T-box" evidence="8">
    <location>
        <begin position="80"/>
        <end position="261"/>
    </location>
</feature>
<keyword evidence="4" id="KW-0804">Transcription</keyword>
<dbReference type="GO" id="GO:0000785">
    <property type="term" value="C:chromatin"/>
    <property type="evidence" value="ECO:0007669"/>
    <property type="project" value="TreeGrafter"/>
</dbReference>
<dbReference type="InterPro" id="IPR046360">
    <property type="entry name" value="T-box_DNA-bd"/>
</dbReference>
<feature type="region of interest" description="Disordered" evidence="7">
    <location>
        <begin position="1"/>
        <end position="68"/>
    </location>
</feature>
<feature type="region of interest" description="Disordered" evidence="7">
    <location>
        <begin position="266"/>
        <end position="289"/>
    </location>
</feature>
<evidence type="ECO:0000313" key="10">
    <source>
        <dbReference type="Proteomes" id="UP000264820"/>
    </source>
</evidence>
<evidence type="ECO:0000256" key="3">
    <source>
        <dbReference type="ARBA" id="ARBA00023125"/>
    </source>
</evidence>
<dbReference type="AlphaFoldDB" id="A0A3Q3DPF6"/>